<feature type="compositionally biased region" description="Basic residues" evidence="1">
    <location>
        <begin position="1"/>
        <end position="13"/>
    </location>
</feature>
<reference evidence="2" key="1">
    <citation type="submission" date="2018-11" db="EMBL/GenBank/DDBJ databases">
        <authorList>
            <person name="Alioto T."/>
            <person name="Alioto T."/>
        </authorList>
    </citation>
    <scope>NUCLEOTIDE SEQUENCE</scope>
</reference>
<dbReference type="AlphaFoldDB" id="A0A8B6GGA6"/>
<name>A0A8B6GGA6_MYTGA</name>
<feature type="region of interest" description="Disordered" evidence="1">
    <location>
        <begin position="1"/>
        <end position="20"/>
    </location>
</feature>
<organism evidence="2 3">
    <name type="scientific">Mytilus galloprovincialis</name>
    <name type="common">Mediterranean mussel</name>
    <dbReference type="NCBI Taxonomy" id="29158"/>
    <lineage>
        <taxon>Eukaryota</taxon>
        <taxon>Metazoa</taxon>
        <taxon>Spiralia</taxon>
        <taxon>Lophotrochozoa</taxon>
        <taxon>Mollusca</taxon>
        <taxon>Bivalvia</taxon>
        <taxon>Autobranchia</taxon>
        <taxon>Pteriomorphia</taxon>
        <taxon>Mytilida</taxon>
        <taxon>Mytiloidea</taxon>
        <taxon>Mytilidae</taxon>
        <taxon>Mytilinae</taxon>
        <taxon>Mytilus</taxon>
    </lineage>
</organism>
<evidence type="ECO:0000256" key="1">
    <source>
        <dbReference type="SAM" id="MobiDB-lite"/>
    </source>
</evidence>
<dbReference type="EMBL" id="UYJE01008378">
    <property type="protein sequence ID" value="VDI63480.1"/>
    <property type="molecule type" value="Genomic_DNA"/>
</dbReference>
<proteinExistence type="predicted"/>
<accession>A0A8B6GGA6</accession>
<evidence type="ECO:0000313" key="3">
    <source>
        <dbReference type="Proteomes" id="UP000596742"/>
    </source>
</evidence>
<evidence type="ECO:0000313" key="2">
    <source>
        <dbReference type="EMBL" id="VDI63480.1"/>
    </source>
</evidence>
<protein>
    <submittedName>
        <fullName evidence="2">Uncharacterized protein</fullName>
    </submittedName>
</protein>
<sequence>MSKSHVLARKHLKQNSEYQKRHYDLKAVKRELQTGESHDGIPRVGSTLEEYVRETNGHCFSGHIIGCKGRMILPARGMAD</sequence>
<comment type="caution">
    <text evidence="2">The sequence shown here is derived from an EMBL/GenBank/DDBJ whole genome shotgun (WGS) entry which is preliminary data.</text>
</comment>
<dbReference type="Proteomes" id="UP000596742">
    <property type="component" value="Unassembled WGS sequence"/>
</dbReference>
<keyword evidence="3" id="KW-1185">Reference proteome</keyword>
<gene>
    <name evidence="2" type="ORF">MGAL_10B004844</name>
</gene>